<name>A0A438GJH3_VITVI</name>
<feature type="region of interest" description="Disordered" evidence="1">
    <location>
        <begin position="1"/>
        <end position="24"/>
    </location>
</feature>
<dbReference type="AlphaFoldDB" id="A0A438GJH3"/>
<keyword evidence="2" id="KW-0560">Oxidoreductase</keyword>
<proteinExistence type="predicted"/>
<evidence type="ECO:0000313" key="3">
    <source>
        <dbReference type="Proteomes" id="UP000288805"/>
    </source>
</evidence>
<reference evidence="2 3" key="1">
    <citation type="journal article" date="2018" name="PLoS Genet.">
        <title>Population sequencing reveals clonal diversity and ancestral inbreeding in the grapevine cultivar Chardonnay.</title>
        <authorList>
            <person name="Roach M.J."/>
            <person name="Johnson D.L."/>
            <person name="Bohlmann J."/>
            <person name="van Vuuren H.J."/>
            <person name="Jones S.J."/>
            <person name="Pretorius I.S."/>
            <person name="Schmidt S.A."/>
            <person name="Borneman A.R."/>
        </authorList>
    </citation>
    <scope>NUCLEOTIDE SEQUENCE [LARGE SCALE GENOMIC DNA]</scope>
    <source>
        <strain evidence="3">cv. Chardonnay</strain>
        <tissue evidence="2">Leaf</tissue>
    </source>
</reference>
<organism evidence="2 3">
    <name type="scientific">Vitis vinifera</name>
    <name type="common">Grape</name>
    <dbReference type="NCBI Taxonomy" id="29760"/>
    <lineage>
        <taxon>Eukaryota</taxon>
        <taxon>Viridiplantae</taxon>
        <taxon>Streptophyta</taxon>
        <taxon>Embryophyta</taxon>
        <taxon>Tracheophyta</taxon>
        <taxon>Spermatophyta</taxon>
        <taxon>Magnoliopsida</taxon>
        <taxon>eudicotyledons</taxon>
        <taxon>Gunneridae</taxon>
        <taxon>Pentapetalae</taxon>
        <taxon>rosids</taxon>
        <taxon>Vitales</taxon>
        <taxon>Vitaceae</taxon>
        <taxon>Viteae</taxon>
        <taxon>Vitis</taxon>
    </lineage>
</organism>
<gene>
    <name evidence="2" type="primary">Coq6</name>
    <name evidence="2" type="ORF">CK203_056253</name>
</gene>
<dbReference type="EMBL" id="QGNW01000416">
    <property type="protein sequence ID" value="RVW72363.1"/>
    <property type="molecule type" value="Genomic_DNA"/>
</dbReference>
<protein>
    <submittedName>
        <fullName evidence="2">Ubiquinone biosynthesis monooxygenase COQ6, mitochondrial</fullName>
    </submittedName>
</protein>
<keyword evidence="2" id="KW-0830">Ubiquinone</keyword>
<sequence>MTLHRNHLPTMMDSTSSSLHGSIAKSELGDGNNLQAKLVELRELTGFKTTGWNYSQNSVICTVEHKIENQCAGPWFLPSGPIALFPVGDKFSNIVWTMNPKESSTCREMNENDFVKALNHALNYGYGPHPQLITTHKESNASNGVQIEAETKKLWPLEDNCTKLKDNFATCEMDNFNLRNFRNLHLNL</sequence>
<dbReference type="GO" id="GO:0004497">
    <property type="term" value="F:monooxygenase activity"/>
    <property type="evidence" value="ECO:0007669"/>
    <property type="project" value="UniProtKB-KW"/>
</dbReference>
<comment type="caution">
    <text evidence="2">The sequence shown here is derived from an EMBL/GenBank/DDBJ whole genome shotgun (WGS) entry which is preliminary data.</text>
</comment>
<dbReference type="PANTHER" id="PTHR43876">
    <property type="entry name" value="UBIQUINONE BIOSYNTHESIS MONOOXYGENASE COQ6, MITOCHONDRIAL"/>
    <property type="match status" value="1"/>
</dbReference>
<accession>A0A438GJH3</accession>
<evidence type="ECO:0000313" key="2">
    <source>
        <dbReference type="EMBL" id="RVW72363.1"/>
    </source>
</evidence>
<dbReference type="InterPro" id="IPR051205">
    <property type="entry name" value="UbiH/COQ6_monooxygenase"/>
</dbReference>
<keyword evidence="2" id="KW-0503">Monooxygenase</keyword>
<dbReference type="PANTHER" id="PTHR43876:SF7">
    <property type="entry name" value="UBIQUINONE BIOSYNTHESIS MONOOXYGENASE COQ6, MITOCHONDRIAL"/>
    <property type="match status" value="1"/>
</dbReference>
<evidence type="ECO:0000256" key="1">
    <source>
        <dbReference type="SAM" id="MobiDB-lite"/>
    </source>
</evidence>
<dbReference type="Gene3D" id="3.30.9.10">
    <property type="entry name" value="D-Amino Acid Oxidase, subunit A, domain 2"/>
    <property type="match status" value="1"/>
</dbReference>
<dbReference type="Proteomes" id="UP000288805">
    <property type="component" value="Unassembled WGS sequence"/>
</dbReference>